<gene>
    <name evidence="1" type="ORF">N508_001496</name>
</gene>
<reference evidence="1" key="3">
    <citation type="submission" date="2022-06" db="EMBL/GenBank/DDBJ databases">
        <title>Resources to Facilitate Use of the Altered Schaedler Flora (ASF) Mouse Model to Study Microbiome Function.</title>
        <authorList>
            <person name="Proctor A."/>
            <person name="Parvinroo S."/>
            <person name="Richie T."/>
            <person name="Jia X."/>
            <person name="Lee S.T.M."/>
            <person name="Karp P.D."/>
            <person name="Paley S."/>
            <person name="Kostic A.D."/>
            <person name="Pierre J.F."/>
            <person name="Wannemuehler M.J."/>
            <person name="Phillips G.J."/>
        </authorList>
    </citation>
    <scope>NUCLEOTIDE SEQUENCE</scope>
    <source>
        <strain evidence="1">ASF457</strain>
    </source>
</reference>
<dbReference type="SUPFAM" id="SSF52980">
    <property type="entry name" value="Restriction endonuclease-like"/>
    <property type="match status" value="1"/>
</dbReference>
<dbReference type="AlphaFoldDB" id="V2QBH5"/>
<evidence type="ECO:0000313" key="1">
    <source>
        <dbReference type="EMBL" id="USF24410.1"/>
    </source>
</evidence>
<accession>V2QBH5</accession>
<protein>
    <submittedName>
        <fullName evidence="1">Uncharacterized protein</fullName>
    </submittedName>
</protein>
<dbReference type="eggNOG" id="ENOG5033TWG">
    <property type="taxonomic scope" value="Bacteria"/>
</dbReference>
<dbReference type="Proteomes" id="UP000017429">
    <property type="component" value="Chromosome"/>
</dbReference>
<dbReference type="Gene3D" id="3.40.1350.10">
    <property type="match status" value="1"/>
</dbReference>
<dbReference type="Pfam" id="PF04471">
    <property type="entry name" value="Mrr_cat"/>
    <property type="match status" value="1"/>
</dbReference>
<reference evidence="1" key="2">
    <citation type="submission" date="2022-05" db="EMBL/GenBank/DDBJ databases">
        <authorList>
            <person name="Proctor A.L."/>
            <person name="Phillips G.J."/>
            <person name="Wannemuehler M.J."/>
        </authorList>
    </citation>
    <scope>NUCLEOTIDE SEQUENCE</scope>
    <source>
        <strain evidence="1">ASF457</strain>
    </source>
</reference>
<dbReference type="OrthoDB" id="891863at2"/>
<evidence type="ECO:0000313" key="2">
    <source>
        <dbReference type="Proteomes" id="UP000017429"/>
    </source>
</evidence>
<dbReference type="InterPro" id="IPR011856">
    <property type="entry name" value="tRNA_endonuc-like_dom_sf"/>
</dbReference>
<dbReference type="EMBL" id="CP097562">
    <property type="protein sequence ID" value="USF24410.1"/>
    <property type="molecule type" value="Genomic_DNA"/>
</dbReference>
<dbReference type="KEGG" id="msch:N508_001496"/>
<dbReference type="GO" id="GO:0003677">
    <property type="term" value="F:DNA binding"/>
    <property type="evidence" value="ECO:0007669"/>
    <property type="project" value="InterPro"/>
</dbReference>
<dbReference type="RefSeq" id="WP_023275792.1">
    <property type="nucleotide sequence ID" value="NZ_CP097562.1"/>
</dbReference>
<sequence>MKYYLHRISYEREVSYPLLDNGLLSIGWSDFSNREFIDKTRLESMPYLDKCFQKEWNYKPKNRYCLYRFIAEMDKGDIVIVPKYQSFDVYEILEKAVPVSEINLPDNLHTTNNKEIIFKNNLLYIDDDVVDLGFIIKVKKIAQNIPRNDYADSALTARMKMFQTNADITDLKESINKAVWSFKNNKPINLRSEILYKTKDTVLDTIKTSLNPDKLEYLIKWYCEKTGASSVDIPAKNYEDKKGDVDIIATFENIKLILYIQAKFHEKETDNWAIEQISDYYENISISNDGYSRTAWVITTADKYSKEALEKAAEKNITLITGREFAEMLLDVGFSGMNI</sequence>
<dbReference type="InterPro" id="IPR011335">
    <property type="entry name" value="Restrct_endonuc-II-like"/>
</dbReference>
<keyword evidence="2" id="KW-1185">Reference proteome</keyword>
<reference evidence="1" key="1">
    <citation type="journal article" date="2014" name="Genome Announc.">
        <title>Draft genome sequences of the altered schaedler flora, a defined bacterial community from gnotobiotic mice.</title>
        <authorList>
            <person name="Wannemuehler M.J."/>
            <person name="Overstreet A.M."/>
            <person name="Ward D.V."/>
            <person name="Phillips G.J."/>
        </authorList>
    </citation>
    <scope>NUCLEOTIDE SEQUENCE</scope>
    <source>
        <strain evidence="1">ASF457</strain>
    </source>
</reference>
<proteinExistence type="predicted"/>
<organism evidence="1 2">
    <name type="scientific">Mucispirillum schaedleri ASF457</name>
    <dbReference type="NCBI Taxonomy" id="1379858"/>
    <lineage>
        <taxon>Bacteria</taxon>
        <taxon>Pseudomonadati</taxon>
        <taxon>Deferribacterota</taxon>
        <taxon>Deferribacteres</taxon>
        <taxon>Deferribacterales</taxon>
        <taxon>Mucispirillaceae</taxon>
        <taxon>Mucispirillum</taxon>
    </lineage>
</organism>
<dbReference type="InterPro" id="IPR007560">
    <property type="entry name" value="Restrct_endonuc_IV_Mrr"/>
</dbReference>
<name>V2QBH5_9BACT</name>
<dbReference type="GO" id="GO:0004519">
    <property type="term" value="F:endonuclease activity"/>
    <property type="evidence" value="ECO:0007669"/>
    <property type="project" value="InterPro"/>
</dbReference>
<dbReference type="GO" id="GO:0009307">
    <property type="term" value="P:DNA restriction-modification system"/>
    <property type="evidence" value="ECO:0007669"/>
    <property type="project" value="InterPro"/>
</dbReference>